<dbReference type="Gene3D" id="2.40.160.20">
    <property type="match status" value="1"/>
</dbReference>
<dbReference type="EMBL" id="JAANYN010000004">
    <property type="protein sequence ID" value="NHE57459.1"/>
    <property type="molecule type" value="Genomic_DNA"/>
</dbReference>
<evidence type="ECO:0000313" key="1">
    <source>
        <dbReference type="EMBL" id="NHE57459.1"/>
    </source>
</evidence>
<proteinExistence type="predicted"/>
<dbReference type="Pfam" id="PF09411">
    <property type="entry name" value="PagL"/>
    <property type="match status" value="1"/>
</dbReference>
<dbReference type="InterPro" id="IPR018550">
    <property type="entry name" value="Lipid-A_deacylase-rel"/>
</dbReference>
<organism evidence="1 2">
    <name type="scientific">Cyclobacterium plantarum</name>
    <dbReference type="NCBI Taxonomy" id="2716263"/>
    <lineage>
        <taxon>Bacteria</taxon>
        <taxon>Pseudomonadati</taxon>
        <taxon>Bacteroidota</taxon>
        <taxon>Cytophagia</taxon>
        <taxon>Cytophagales</taxon>
        <taxon>Cyclobacteriaceae</taxon>
        <taxon>Cyclobacterium</taxon>
    </lineage>
</organism>
<accession>A0ABX0H751</accession>
<dbReference type="GO" id="GO:0016787">
    <property type="term" value="F:hydrolase activity"/>
    <property type="evidence" value="ECO:0007669"/>
    <property type="project" value="UniProtKB-KW"/>
</dbReference>
<keyword evidence="1" id="KW-0378">Hydrolase</keyword>
<protein>
    <submittedName>
        <fullName evidence="1">Acyloxyacyl hydrolase</fullName>
    </submittedName>
</protein>
<gene>
    <name evidence="1" type="ORF">G9Q97_11630</name>
</gene>
<keyword evidence="2" id="KW-1185">Reference proteome</keyword>
<comment type="caution">
    <text evidence="1">The sequence shown here is derived from an EMBL/GenBank/DDBJ whole genome shotgun (WGS) entry which is preliminary data.</text>
</comment>
<sequence>MVKYLYLMLTSLIWLFLNMEAFSQGLSRIGLDGQRAWIIPHSAELVPISQSHPQGFQFNWEYLPMNKTAWENCNCFYYWGGTIGYTNFNHPTVLGNAYFLSGYFEPILWRRKDWQISLRGAMGVTHLTRVFDANTNPQNTFFSSPISFLLSVSPKVNFQLNENWSVNAGFNYNHISNGGQRQPNRGMNFPGFGLGLTYWLSADDFPEFEKPPFESRSYFILEGFGTFRDNPAGSGRLPAIGITADLMYGISRINNLGIGLESTWDQSLRSSGQGFGFLPALFISHHLTFGKMDFSQRMAYYLSKPDGYQEGKLFYQRYSLSYQFETGFRFGADMKVHGHVAENIGFRAGWLF</sequence>
<name>A0ABX0H751_9BACT</name>
<reference evidence="1 2" key="1">
    <citation type="submission" date="2020-03" db="EMBL/GenBank/DDBJ databases">
        <title>Cyclobacterium plantarum sp. nov., a marine bacterium isolated from a coastal-marine wetland.</title>
        <authorList>
            <person name="Sanchez-Porro C."/>
            <person name="Ventosa A."/>
            <person name="Amoozegar M."/>
        </authorList>
    </citation>
    <scope>NUCLEOTIDE SEQUENCE [LARGE SCALE GENOMIC DNA]</scope>
    <source>
        <strain evidence="1 2">GBPx2</strain>
    </source>
</reference>
<dbReference type="RefSeq" id="WP_166146997.1">
    <property type="nucleotide sequence ID" value="NZ_JAANYN010000004.1"/>
</dbReference>
<evidence type="ECO:0000313" key="2">
    <source>
        <dbReference type="Proteomes" id="UP000649799"/>
    </source>
</evidence>
<dbReference type="Proteomes" id="UP000649799">
    <property type="component" value="Unassembled WGS sequence"/>
</dbReference>